<dbReference type="EMBL" id="AYKW01000069">
    <property type="protein sequence ID" value="PIL22794.1"/>
    <property type="molecule type" value="Genomic_DNA"/>
</dbReference>
<keyword evidence="4" id="KW-1185">Reference proteome</keyword>
<feature type="transmembrane region" description="Helical" evidence="1">
    <location>
        <begin position="20"/>
        <end position="37"/>
    </location>
</feature>
<keyword evidence="1" id="KW-0472">Membrane</keyword>
<accession>A0A2G8RMQ4</accession>
<feature type="domain" description="DUF6533" evidence="2">
    <location>
        <begin position="24"/>
        <end position="65"/>
    </location>
</feature>
<name>A0A2G8RMQ4_9APHY</name>
<evidence type="ECO:0000259" key="2">
    <source>
        <dbReference type="Pfam" id="PF20151"/>
    </source>
</evidence>
<proteinExistence type="predicted"/>
<organism evidence="3 4">
    <name type="scientific">Ganoderma sinense ZZ0214-1</name>
    <dbReference type="NCBI Taxonomy" id="1077348"/>
    <lineage>
        <taxon>Eukaryota</taxon>
        <taxon>Fungi</taxon>
        <taxon>Dikarya</taxon>
        <taxon>Basidiomycota</taxon>
        <taxon>Agaricomycotina</taxon>
        <taxon>Agaricomycetes</taxon>
        <taxon>Polyporales</taxon>
        <taxon>Polyporaceae</taxon>
        <taxon>Ganoderma</taxon>
    </lineage>
</organism>
<feature type="transmembrane region" description="Helical" evidence="1">
    <location>
        <begin position="49"/>
        <end position="73"/>
    </location>
</feature>
<evidence type="ECO:0000313" key="3">
    <source>
        <dbReference type="EMBL" id="PIL22794.1"/>
    </source>
</evidence>
<dbReference type="Pfam" id="PF20151">
    <property type="entry name" value="DUF6533"/>
    <property type="match status" value="1"/>
</dbReference>
<gene>
    <name evidence="3" type="ORF">GSI_15489</name>
</gene>
<dbReference type="Proteomes" id="UP000230002">
    <property type="component" value="Unassembled WGS sequence"/>
</dbReference>
<dbReference type="OrthoDB" id="2804045at2759"/>
<comment type="caution">
    <text evidence="3">The sequence shown here is derived from an EMBL/GenBank/DDBJ whole genome shotgun (WGS) entry which is preliminary data.</text>
</comment>
<keyword evidence="1" id="KW-0812">Transmembrane</keyword>
<protein>
    <recommendedName>
        <fullName evidence="2">DUF6533 domain-containing protein</fullName>
    </recommendedName>
</protein>
<dbReference type="AlphaFoldDB" id="A0A2G8RMQ4"/>
<feature type="transmembrane region" description="Helical" evidence="1">
    <location>
        <begin position="141"/>
        <end position="161"/>
    </location>
</feature>
<keyword evidence="1" id="KW-1133">Transmembrane helix</keyword>
<dbReference type="InterPro" id="IPR045340">
    <property type="entry name" value="DUF6533"/>
</dbReference>
<evidence type="ECO:0000256" key="1">
    <source>
        <dbReference type="SAM" id="Phobius"/>
    </source>
</evidence>
<evidence type="ECO:0000313" key="4">
    <source>
        <dbReference type="Proteomes" id="UP000230002"/>
    </source>
</evidence>
<reference evidence="3 4" key="1">
    <citation type="journal article" date="2015" name="Sci. Rep.">
        <title>Chromosome-level genome map provides insights into diverse defense mechanisms in the medicinal fungus Ganoderma sinense.</title>
        <authorList>
            <person name="Zhu Y."/>
            <person name="Xu J."/>
            <person name="Sun C."/>
            <person name="Zhou S."/>
            <person name="Xu H."/>
            <person name="Nelson D.R."/>
            <person name="Qian J."/>
            <person name="Song J."/>
            <person name="Luo H."/>
            <person name="Xiang L."/>
            <person name="Li Y."/>
            <person name="Xu Z."/>
            <person name="Ji A."/>
            <person name="Wang L."/>
            <person name="Lu S."/>
            <person name="Hayward A."/>
            <person name="Sun W."/>
            <person name="Li X."/>
            <person name="Schwartz D.C."/>
            <person name="Wang Y."/>
            <person name="Chen S."/>
        </authorList>
    </citation>
    <scope>NUCLEOTIDE SEQUENCE [LARGE SCALE GENOMIC DNA]</scope>
    <source>
        <strain evidence="3 4">ZZ0214-1</strain>
    </source>
</reference>
<sequence>MSLSDATRIPMADANYATNLITAGVATWIGYDYILTVRRESRLFWNRKMTAASILFFVNRYLALVCYVGLAYYSRADLPYPYGVFFHAIAHGDCSGTGFIRGGQILADMVVIGVTWKTTYEAHKEGSMSSLMRVMFTNGTLYFVVLLVLNVLQILFIFLPVKHV</sequence>